<dbReference type="GO" id="GO:0003700">
    <property type="term" value="F:DNA-binding transcription factor activity"/>
    <property type="evidence" value="ECO:0007669"/>
    <property type="project" value="InterPro"/>
</dbReference>
<dbReference type="AlphaFoldDB" id="A0A4S4ASG1"/>
<evidence type="ECO:0000313" key="6">
    <source>
        <dbReference type="EMBL" id="THF62793.1"/>
    </source>
</evidence>
<dbReference type="Pfam" id="PF12625">
    <property type="entry name" value="Arabinose_bd"/>
    <property type="match status" value="1"/>
</dbReference>
<evidence type="ECO:0000256" key="1">
    <source>
        <dbReference type="ARBA" id="ARBA00023015"/>
    </source>
</evidence>
<dbReference type="Pfam" id="PF12833">
    <property type="entry name" value="HTH_18"/>
    <property type="match status" value="1"/>
</dbReference>
<dbReference type="EMBL" id="SSOC01000006">
    <property type="protein sequence ID" value="THF62793.1"/>
    <property type="molecule type" value="Genomic_DNA"/>
</dbReference>
<dbReference type="SUPFAM" id="SSF46689">
    <property type="entry name" value="Homeodomain-like"/>
    <property type="match status" value="1"/>
</dbReference>
<dbReference type="PANTHER" id="PTHR47894">
    <property type="entry name" value="HTH-TYPE TRANSCRIPTIONAL REGULATOR GADX"/>
    <property type="match status" value="1"/>
</dbReference>
<dbReference type="GO" id="GO:0005829">
    <property type="term" value="C:cytosol"/>
    <property type="evidence" value="ECO:0007669"/>
    <property type="project" value="TreeGrafter"/>
</dbReference>
<keyword evidence="1" id="KW-0805">Transcription regulation</keyword>
<dbReference type="InterPro" id="IPR009057">
    <property type="entry name" value="Homeodomain-like_sf"/>
</dbReference>
<name>A0A4S4ASG1_9RHOO</name>
<gene>
    <name evidence="6" type="ORF">E6C76_16090</name>
</gene>
<evidence type="ECO:0000256" key="3">
    <source>
        <dbReference type="ARBA" id="ARBA00023163"/>
    </source>
</evidence>
<keyword evidence="3" id="KW-0804">Transcription</keyword>
<dbReference type="GO" id="GO:0000976">
    <property type="term" value="F:transcription cis-regulatory region binding"/>
    <property type="evidence" value="ECO:0007669"/>
    <property type="project" value="TreeGrafter"/>
</dbReference>
<protein>
    <submittedName>
        <fullName evidence="6">AraC family transcriptional regulator</fullName>
    </submittedName>
</protein>
<feature type="compositionally biased region" description="Basic and acidic residues" evidence="4">
    <location>
        <begin position="25"/>
        <end position="41"/>
    </location>
</feature>
<dbReference type="Gene3D" id="1.10.10.60">
    <property type="entry name" value="Homeodomain-like"/>
    <property type="match status" value="1"/>
</dbReference>
<keyword evidence="7" id="KW-1185">Reference proteome</keyword>
<evidence type="ECO:0000256" key="2">
    <source>
        <dbReference type="ARBA" id="ARBA00023125"/>
    </source>
</evidence>
<dbReference type="OrthoDB" id="6506763at2"/>
<evidence type="ECO:0000313" key="7">
    <source>
        <dbReference type="Proteomes" id="UP000308430"/>
    </source>
</evidence>
<sequence length="402" mass="45120">MPGPTRGEMMTVMAAKPSITALAGNDERSTGRANRSMEHPAADNSCQPRSANPASGAAPGRYQIGLYDREFTLFQVSGLLMSAMEQSVSFEGLRREIDIDLQQGSWPAATVSYAEMRRIFERLWLTGDKAQSLFNHASRINFASFGIVSLAAMALDSSEKGIRFCAKNLRTPWNAVPEANRNGSMSMLHIPKFYDPELRATLEHFHFVNCFAVSRSRSPGIRVADSVRFTRSCGISRSALEDYFGCPVFFDEDIAQIDFSRQWLDRPVPILDPGLRTRVTQMFEDVLAEEALRGQSILQFLSTHLDEIRSSEDMARLLGVSRRTLARLLDREGVSYSILSREVRLTAARRMLRHGVGTARIAENLGFADERSFRRAFRTWSGVSPSEYRRSQERFPGGLTRA</sequence>
<dbReference type="InterPro" id="IPR018060">
    <property type="entry name" value="HTH_AraC"/>
</dbReference>
<comment type="caution">
    <text evidence="6">The sequence shown here is derived from an EMBL/GenBank/DDBJ whole genome shotgun (WGS) entry which is preliminary data.</text>
</comment>
<feature type="domain" description="HTH araC/xylS-type" evidence="5">
    <location>
        <begin position="295"/>
        <end position="391"/>
    </location>
</feature>
<dbReference type="SMART" id="SM00342">
    <property type="entry name" value="HTH_ARAC"/>
    <property type="match status" value="1"/>
</dbReference>
<feature type="region of interest" description="Disordered" evidence="4">
    <location>
        <begin position="17"/>
        <end position="56"/>
    </location>
</feature>
<evidence type="ECO:0000256" key="4">
    <source>
        <dbReference type="SAM" id="MobiDB-lite"/>
    </source>
</evidence>
<dbReference type="RefSeq" id="WP_136349274.1">
    <property type="nucleotide sequence ID" value="NZ_SSOC01000006.1"/>
</dbReference>
<keyword evidence="2" id="KW-0238">DNA-binding</keyword>
<proteinExistence type="predicted"/>
<organism evidence="6 7">
    <name type="scientific">Pseudothauera nasutitermitis</name>
    <dbReference type="NCBI Taxonomy" id="2565930"/>
    <lineage>
        <taxon>Bacteria</taxon>
        <taxon>Pseudomonadati</taxon>
        <taxon>Pseudomonadota</taxon>
        <taxon>Betaproteobacteria</taxon>
        <taxon>Rhodocyclales</taxon>
        <taxon>Zoogloeaceae</taxon>
        <taxon>Pseudothauera</taxon>
    </lineage>
</organism>
<dbReference type="Proteomes" id="UP000308430">
    <property type="component" value="Unassembled WGS sequence"/>
</dbReference>
<reference evidence="6 7" key="1">
    <citation type="submission" date="2019-04" db="EMBL/GenBank/DDBJ databases">
        <title>Azoarcus nasutitermitis sp. nov. isolated from termite nest.</title>
        <authorList>
            <person name="Lin S.-Y."/>
            <person name="Hameed A."/>
            <person name="Hsu Y.-H."/>
            <person name="Young C.-C."/>
        </authorList>
    </citation>
    <scope>NUCLEOTIDE SEQUENCE [LARGE SCALE GENOMIC DNA]</scope>
    <source>
        <strain evidence="6 7">CC-YHH838</strain>
    </source>
</reference>
<dbReference type="PROSITE" id="PS01124">
    <property type="entry name" value="HTH_ARAC_FAMILY_2"/>
    <property type="match status" value="1"/>
</dbReference>
<accession>A0A4S4ASG1</accession>
<dbReference type="PANTHER" id="PTHR47894:SF1">
    <property type="entry name" value="HTH-TYPE TRANSCRIPTIONAL REGULATOR VQSM"/>
    <property type="match status" value="1"/>
</dbReference>
<evidence type="ECO:0000259" key="5">
    <source>
        <dbReference type="PROSITE" id="PS01124"/>
    </source>
</evidence>
<dbReference type="InterPro" id="IPR032687">
    <property type="entry name" value="AraC-type_N"/>
</dbReference>
<feature type="compositionally biased region" description="Polar residues" evidence="4">
    <location>
        <begin position="44"/>
        <end position="53"/>
    </location>
</feature>